<reference evidence="1" key="1">
    <citation type="submission" date="2009-06" db="EMBL/GenBank/DDBJ databases">
        <title>Complete sequence plasmid 1 of Ralstonia pickettii 12D.</title>
        <authorList>
            <consortium name="US DOE Joint Genome Institute"/>
            <person name="Lucas S."/>
            <person name="Copeland A."/>
            <person name="Lapidus A."/>
            <person name="Glavina del Rio T."/>
            <person name="Dalin E."/>
            <person name="Tice H."/>
            <person name="Bruce D."/>
            <person name="Goodwin L."/>
            <person name="Pitluck S."/>
            <person name="Sims D."/>
            <person name="Meincke L."/>
            <person name="Brettin T."/>
            <person name="Detter J.C."/>
            <person name="Han C."/>
            <person name="Larimer F."/>
            <person name="Land M."/>
            <person name="Hauser L."/>
            <person name="Kyrpides N."/>
            <person name="Ovchinnikova G."/>
            <person name="Marsh T."/>
            <person name="Richardson P."/>
        </authorList>
    </citation>
    <scope>NUCLEOTIDE SEQUENCE [LARGE SCALE GENOMIC DNA]</scope>
    <source>
        <plasmid evidence="1">12D</plasmid>
        <plasmid evidence="1">pRp12D01</plasmid>
    </source>
</reference>
<dbReference type="HOGENOM" id="CLU_2685196_0_0_4"/>
<dbReference type="KEGG" id="rpf:Rpic12D_4684"/>
<organism evidence="1">
    <name type="scientific">Ralstonia pickettii (strain 12D)</name>
    <dbReference type="NCBI Taxonomy" id="428406"/>
    <lineage>
        <taxon>Bacteria</taxon>
        <taxon>Pseudomonadati</taxon>
        <taxon>Pseudomonadota</taxon>
        <taxon>Betaproteobacteria</taxon>
        <taxon>Burkholderiales</taxon>
        <taxon>Burkholderiaceae</taxon>
        <taxon>Ralstonia</taxon>
    </lineage>
</organism>
<dbReference type="EMBL" id="CP001646">
    <property type="protein sequence ID" value="ACS65922.1"/>
    <property type="molecule type" value="Genomic_DNA"/>
</dbReference>
<geneLocation type="plasmid" evidence="1">
    <name>pRp12D01</name>
</geneLocation>
<keyword evidence="1" id="KW-0614">Plasmid</keyword>
<protein>
    <submittedName>
        <fullName evidence="1">Uncharacterized protein</fullName>
    </submittedName>
</protein>
<proteinExistence type="predicted"/>
<accession>C6BQ75</accession>
<evidence type="ECO:0000313" key="1">
    <source>
        <dbReference type="EMBL" id="ACS65922.1"/>
    </source>
</evidence>
<sequence>MKTEDEKLRELLNPVVVNMQMWYRSKSRMPAASLYDSTDTRDKYLIRYCESMISANKPEWQVIAERAGWAPAQA</sequence>
<gene>
    <name evidence="1" type="ordered locus">Rpic12D_4684</name>
</gene>
<name>C6BQ75_RALP1</name>
<dbReference type="AlphaFoldDB" id="C6BQ75"/>